<protein>
    <recommendedName>
        <fullName evidence="8">Pre-rRNA processing protein</fullName>
    </recommendedName>
</protein>
<dbReference type="Proteomes" id="UP000076874">
    <property type="component" value="Unassembled WGS sequence"/>
</dbReference>
<dbReference type="OrthoDB" id="5596576at2759"/>
<feature type="region of interest" description="Disordered" evidence="1">
    <location>
        <begin position="1"/>
        <end position="92"/>
    </location>
</feature>
<feature type="domain" description="Tag1-like fifth Ig-like" evidence="5">
    <location>
        <begin position="769"/>
        <end position="879"/>
    </location>
</feature>
<dbReference type="Pfam" id="PF26153">
    <property type="entry name" value="LEA-2L_5"/>
    <property type="match status" value="1"/>
</dbReference>
<keyword evidence="7" id="KW-1185">Reference proteome</keyword>
<evidence type="ECO:0000259" key="5">
    <source>
        <dbReference type="Pfam" id="PF26153"/>
    </source>
</evidence>
<dbReference type="AlphaFoldDB" id="A0A162IED4"/>
<dbReference type="GO" id="GO:0000329">
    <property type="term" value="C:fungal-type vacuole membrane"/>
    <property type="evidence" value="ECO:0007669"/>
    <property type="project" value="InterPro"/>
</dbReference>
<dbReference type="Pfam" id="PF26174">
    <property type="entry name" value="LEA-2_1"/>
    <property type="match status" value="1"/>
</dbReference>
<feature type="domain" description="Tag1-like fourth Ig-like" evidence="4">
    <location>
        <begin position="611"/>
        <end position="723"/>
    </location>
</feature>
<name>A0A162IED4_9HYPO</name>
<evidence type="ECO:0000259" key="3">
    <source>
        <dbReference type="Pfam" id="PF22786"/>
    </source>
</evidence>
<dbReference type="Pfam" id="PF22786">
    <property type="entry name" value="Tag1_C"/>
    <property type="match status" value="1"/>
</dbReference>
<keyword evidence="2" id="KW-0812">Transmembrane</keyword>
<organism evidence="6 7">
    <name type="scientific">Niveomyces insectorum RCEF 264</name>
    <dbReference type="NCBI Taxonomy" id="1081102"/>
    <lineage>
        <taxon>Eukaryota</taxon>
        <taxon>Fungi</taxon>
        <taxon>Dikarya</taxon>
        <taxon>Ascomycota</taxon>
        <taxon>Pezizomycotina</taxon>
        <taxon>Sordariomycetes</taxon>
        <taxon>Hypocreomycetidae</taxon>
        <taxon>Hypocreales</taxon>
        <taxon>Cordycipitaceae</taxon>
        <taxon>Niveomyces</taxon>
    </lineage>
</organism>
<gene>
    <name evidence="6" type="ORF">SPI_08152</name>
</gene>
<feature type="domain" description="Tag1 C-terminal" evidence="3">
    <location>
        <begin position="485"/>
        <end position="599"/>
    </location>
</feature>
<sequence>MADSEEERSPLLSESESASGRPGPSSLKRPAAAETTPLLARGSDEFARSYSGASHSTDGASGHSRTRDGDNDSDDDQDENDRASVRSSKNPGKRWPSIVAIVLLAFVSVSIIVVAFFAPAAVEEYAKQGTVIEPTNLSLESLTTDGVRARIQANVRLDGSRVKNEQVRRIGRATTWIVRKLGTDKTVVSVYLPEYANVLLGSAEIPPLVVDLVDGHSTAVDFVADLVPGDAEGFRSIANQWLEGRLDSIRLQAKADIRLSTGLIPLGTHFVSESLVFEAKDIPEIPKYDIDRIIFEEVDVPGMSNRAMGAEVLISAFNKFPVQIDIPPLGFDIFVPNCNPVDPYIQVADAITGPVAVRPQSVVVVDVNGTVQELPDSLTTLCPDSNSSPLDAFLKRYLNGDEATVFVRGKRGHSVDTPDWISDILASVTVPVPFPGRTFDNLIRNFSLTDVHFTLPDPLAEPDEPGANPTVSGTILVTAGLPSQMNFAINVTKVRADADVLYHGRKLGELNLRKWQAANSTMTRATADHEATLRIQSRINEAPLNVTDGDVLTEVIQKLIFGGEEVDLDINALVDIRVDTVLGQLDLKDVPAAGKIPVKPLPKGTLGRLEPHVGSIEILDTTPSSVTLEALVNITNPTQYTARIPLISIHVLCNDTIVGVATAKNLDVGIGNNTNLVVGATWNPTLGGKRGLQVGRDLLSEFLSGYNPSLTVKTYRDSIPFQPLLGEALSRFNFTLHAPRIRLPGGDDGNDGDGDNDGDGGDGAKHGGRSGSFIRDATFHVFSSTASFTLVSPLTRNTLFIDSINATAFYNHTESVGTINTDEPFAAPPGLSETPKLPVEWSPDSVGFEKLRKALGGVLKLDAKAVVGVRLGAWRETVWYEGRAIGAHVRP</sequence>
<evidence type="ECO:0000313" key="6">
    <source>
        <dbReference type="EMBL" id="OAA55945.1"/>
    </source>
</evidence>
<dbReference type="InterPro" id="IPR059066">
    <property type="entry name" value="Ig_Tag1-like_5th"/>
</dbReference>
<reference evidence="6 7" key="1">
    <citation type="journal article" date="2016" name="Genome Biol. Evol.">
        <title>Divergent and convergent evolution of fungal pathogenicity.</title>
        <authorList>
            <person name="Shang Y."/>
            <person name="Xiao G."/>
            <person name="Zheng P."/>
            <person name="Cen K."/>
            <person name="Zhan S."/>
            <person name="Wang C."/>
        </authorList>
    </citation>
    <scope>NUCLEOTIDE SEQUENCE [LARGE SCALE GENOMIC DNA]</scope>
    <source>
        <strain evidence="6 7">RCEF 264</strain>
    </source>
</reference>
<proteinExistence type="predicted"/>
<keyword evidence="2" id="KW-0472">Membrane</keyword>
<keyword evidence="2" id="KW-1133">Transmembrane helix</keyword>
<dbReference type="InterPro" id="IPR046368">
    <property type="entry name" value="Tag1"/>
</dbReference>
<accession>A0A162IED4</accession>
<dbReference type="PANTHER" id="PTHR35895:SF3">
    <property type="entry name" value="PRE-RRNA PROCESSING PROTEIN"/>
    <property type="match status" value="1"/>
</dbReference>
<dbReference type="Pfam" id="PF26150">
    <property type="entry name" value="LEA-2_4"/>
    <property type="match status" value="1"/>
</dbReference>
<feature type="region of interest" description="Disordered" evidence="1">
    <location>
        <begin position="743"/>
        <end position="767"/>
    </location>
</feature>
<dbReference type="InterPro" id="IPR055011">
    <property type="entry name" value="Tag1_C"/>
</dbReference>
<comment type="caution">
    <text evidence="6">The sequence shown here is derived from an EMBL/GenBank/DDBJ whole genome shotgun (WGS) entry which is preliminary data.</text>
</comment>
<evidence type="ECO:0000256" key="2">
    <source>
        <dbReference type="SAM" id="Phobius"/>
    </source>
</evidence>
<evidence type="ECO:0000313" key="7">
    <source>
        <dbReference type="Proteomes" id="UP000076874"/>
    </source>
</evidence>
<dbReference type="EMBL" id="AZHD01000018">
    <property type="protein sequence ID" value="OAA55945.1"/>
    <property type="molecule type" value="Genomic_DNA"/>
</dbReference>
<evidence type="ECO:0008006" key="8">
    <source>
        <dbReference type="Google" id="ProtNLM"/>
    </source>
</evidence>
<dbReference type="InterPro" id="IPR059065">
    <property type="entry name" value="Ig_Tag1-like_4th"/>
</dbReference>
<feature type="compositionally biased region" description="Acidic residues" evidence="1">
    <location>
        <begin position="748"/>
        <end position="760"/>
    </location>
</feature>
<evidence type="ECO:0000256" key="1">
    <source>
        <dbReference type="SAM" id="MobiDB-lite"/>
    </source>
</evidence>
<evidence type="ECO:0000259" key="4">
    <source>
        <dbReference type="Pfam" id="PF26150"/>
    </source>
</evidence>
<dbReference type="PANTHER" id="PTHR35895">
    <property type="entry name" value="CHROMOSOME 16, WHOLE GENOME SHOTGUN SEQUENCE"/>
    <property type="match status" value="1"/>
</dbReference>
<feature type="transmembrane region" description="Helical" evidence="2">
    <location>
        <begin position="95"/>
        <end position="118"/>
    </location>
</feature>